<dbReference type="CDD" id="cd06558">
    <property type="entry name" value="crotonase-like"/>
    <property type="match status" value="1"/>
</dbReference>
<name>A0ABW6K7P1_9BACI</name>
<dbReference type="InterPro" id="IPR029045">
    <property type="entry name" value="ClpP/crotonase-like_dom_sf"/>
</dbReference>
<protein>
    <submittedName>
        <fullName evidence="3">Enoyl-CoA hydratase</fullName>
        <ecNumber evidence="3">4.2.1.17</ecNumber>
    </submittedName>
</protein>
<keyword evidence="2" id="KW-0472">Membrane</keyword>
<dbReference type="NCBIfam" id="NF005804">
    <property type="entry name" value="PRK07659.1"/>
    <property type="match status" value="1"/>
</dbReference>
<evidence type="ECO:0000256" key="2">
    <source>
        <dbReference type="SAM" id="Phobius"/>
    </source>
</evidence>
<proteinExistence type="inferred from homology"/>
<dbReference type="PANTHER" id="PTHR43459">
    <property type="entry name" value="ENOYL-COA HYDRATASE"/>
    <property type="match status" value="1"/>
</dbReference>
<dbReference type="Pfam" id="PF00378">
    <property type="entry name" value="ECH_1"/>
    <property type="match status" value="1"/>
</dbReference>
<dbReference type="InterPro" id="IPR001753">
    <property type="entry name" value="Enoyl-CoA_hydra/iso"/>
</dbReference>
<feature type="transmembrane region" description="Helical" evidence="2">
    <location>
        <begin position="135"/>
        <end position="154"/>
    </location>
</feature>
<organism evidence="3 4">
    <name type="scientific">Cytobacillus spartinae</name>
    <dbReference type="NCBI Taxonomy" id="3299023"/>
    <lineage>
        <taxon>Bacteria</taxon>
        <taxon>Bacillati</taxon>
        <taxon>Bacillota</taxon>
        <taxon>Bacilli</taxon>
        <taxon>Bacillales</taxon>
        <taxon>Bacillaceae</taxon>
        <taxon>Cytobacillus</taxon>
    </lineage>
</organism>
<accession>A0ABW6K7P1</accession>
<comment type="similarity">
    <text evidence="1">Belongs to the enoyl-CoA hydratase/isomerase family.</text>
</comment>
<sequence length="263" mass="29244">MSTQFVTNTVNVHVEGRVATVQMNRPQSLNALDKEMIKGLVARLKEISTSDDIDIVVLTGNERAFSSGGDIKSMLSTVKDENDFYNIMDAINELVVTIYSLPMVTISAVSGAAAGLGLSLALATDYILADENSKLAMNFIGIGLIPDGGAHFFLERRLGEDKAKHLIWEGKPLSAEEALKIGLIHEVAVDYKEALNNKIAEWQAKPLQAMIKTKKILAERNRPHLLKTLELEKYAQHKMRQTEDHMEGIQAFIEKRKPQFRGK</sequence>
<dbReference type="Gene3D" id="1.10.12.10">
    <property type="entry name" value="Lyase 2-enoyl-coa Hydratase, Chain A, domain 2"/>
    <property type="match status" value="1"/>
</dbReference>
<dbReference type="SUPFAM" id="SSF52096">
    <property type="entry name" value="ClpP/crotonase"/>
    <property type="match status" value="1"/>
</dbReference>
<comment type="caution">
    <text evidence="3">The sequence shown here is derived from an EMBL/GenBank/DDBJ whole genome shotgun (WGS) entry which is preliminary data.</text>
</comment>
<reference evidence="3 4" key="1">
    <citation type="submission" date="2024-08" db="EMBL/GenBank/DDBJ databases">
        <title>Two novel Cytobacillus novel species.</title>
        <authorList>
            <person name="Liu G."/>
        </authorList>
    </citation>
    <scope>NUCLEOTIDE SEQUENCE [LARGE SCALE GENOMIC DNA]</scope>
    <source>
        <strain evidence="3 4">FJAT-54145</strain>
    </source>
</reference>
<evidence type="ECO:0000256" key="1">
    <source>
        <dbReference type="ARBA" id="ARBA00005254"/>
    </source>
</evidence>
<keyword evidence="2" id="KW-0812">Transmembrane</keyword>
<keyword evidence="3" id="KW-0456">Lyase</keyword>
<dbReference type="PANTHER" id="PTHR43459:SF1">
    <property type="entry name" value="EG:BACN32G11.4 PROTEIN"/>
    <property type="match status" value="1"/>
</dbReference>
<dbReference type="EMBL" id="JBIACK010000002">
    <property type="protein sequence ID" value="MFE8700210.1"/>
    <property type="molecule type" value="Genomic_DNA"/>
</dbReference>
<gene>
    <name evidence="3" type="ORF">ACFYKX_06285</name>
</gene>
<dbReference type="Proteomes" id="UP001601059">
    <property type="component" value="Unassembled WGS sequence"/>
</dbReference>
<evidence type="ECO:0000313" key="4">
    <source>
        <dbReference type="Proteomes" id="UP001601059"/>
    </source>
</evidence>
<keyword evidence="4" id="KW-1185">Reference proteome</keyword>
<evidence type="ECO:0000313" key="3">
    <source>
        <dbReference type="EMBL" id="MFE8700210.1"/>
    </source>
</evidence>
<feature type="transmembrane region" description="Helical" evidence="2">
    <location>
        <begin position="94"/>
        <end position="123"/>
    </location>
</feature>
<dbReference type="InterPro" id="IPR014748">
    <property type="entry name" value="Enoyl-CoA_hydra_C"/>
</dbReference>
<dbReference type="EC" id="4.2.1.17" evidence="3"/>
<dbReference type="Gene3D" id="3.90.226.10">
    <property type="entry name" value="2-enoyl-CoA Hydratase, Chain A, domain 1"/>
    <property type="match status" value="1"/>
</dbReference>
<dbReference type="RefSeq" id="WP_389359188.1">
    <property type="nucleotide sequence ID" value="NZ_JBIACK010000002.1"/>
</dbReference>
<keyword evidence="2" id="KW-1133">Transmembrane helix</keyword>
<dbReference type="GO" id="GO:0004300">
    <property type="term" value="F:enoyl-CoA hydratase activity"/>
    <property type="evidence" value="ECO:0007669"/>
    <property type="project" value="UniProtKB-EC"/>
</dbReference>